<sequence>MSLDLRLLVVDDEEKQRALLAGFFQELGAEVHQAGDGREALAMVRSTLLDVVVTDYRMPGMDGRELLREIKALNPEIQVVIVTAYGAVEDAVGCLKDGAADYLSKPLDLDEVEHVLERLAERRYLVRENLELKHRLGSFSALPGIVTAGGAMAEVLSTVSRVATSPVSVLLLGESGTGKELIARAIHQAGSRRDGPFLAVNGSALSPTLLESELFGHEKGAFTGAERMRIGRIEAAGGGTLFLDEIGDLPPEVQVKLLRVLQERTIERVGSTRPIPVDVRVISATHRDLLVEVREGRFREDLYYRLAVVAIEIPPLRSRRGDIPLLVEHFAARYDDGAGAAKPFSGEAMDLLMRYDYPGNVRELENIVQRALVLARTESVTRYDLPPAVQEGFREQAGPASDPLSLPARVNALKREMIENALEAEEGNQTRAAARLGISERALRYKLSKLRQ</sequence>
<dbReference type="PROSITE" id="PS00688">
    <property type="entry name" value="SIGMA54_INTERACT_3"/>
    <property type="match status" value="1"/>
</dbReference>
<dbReference type="Gene3D" id="3.40.50.300">
    <property type="entry name" value="P-loop containing nucleotide triphosphate hydrolases"/>
    <property type="match status" value="1"/>
</dbReference>
<evidence type="ECO:0000256" key="1">
    <source>
        <dbReference type="ARBA" id="ARBA00022741"/>
    </source>
</evidence>
<organism evidence="8 9">
    <name type="scientific">Candidatus Polarisedimenticola svalbardensis</name>
    <dbReference type="NCBI Taxonomy" id="2886004"/>
    <lineage>
        <taxon>Bacteria</taxon>
        <taxon>Pseudomonadati</taxon>
        <taxon>Acidobacteriota</taxon>
        <taxon>Candidatus Polarisedimenticolia</taxon>
        <taxon>Candidatus Polarisedimenticolales</taxon>
        <taxon>Candidatus Polarisedimenticolaceae</taxon>
        <taxon>Candidatus Polarisedimenticola</taxon>
    </lineage>
</organism>
<dbReference type="GO" id="GO:0000160">
    <property type="term" value="P:phosphorelay signal transduction system"/>
    <property type="evidence" value="ECO:0007669"/>
    <property type="project" value="InterPro"/>
</dbReference>
<dbReference type="SUPFAM" id="SSF52540">
    <property type="entry name" value="P-loop containing nucleoside triphosphate hydrolases"/>
    <property type="match status" value="1"/>
</dbReference>
<dbReference type="CDD" id="cd17536">
    <property type="entry name" value="REC_YesN-like"/>
    <property type="match status" value="1"/>
</dbReference>
<dbReference type="GO" id="GO:0043565">
    <property type="term" value="F:sequence-specific DNA binding"/>
    <property type="evidence" value="ECO:0007669"/>
    <property type="project" value="InterPro"/>
</dbReference>
<dbReference type="PRINTS" id="PR01590">
    <property type="entry name" value="HTHFIS"/>
</dbReference>
<dbReference type="FunFam" id="3.40.50.300:FF:000006">
    <property type="entry name" value="DNA-binding transcriptional regulator NtrC"/>
    <property type="match status" value="1"/>
</dbReference>
<dbReference type="InterPro" id="IPR011006">
    <property type="entry name" value="CheY-like_superfamily"/>
</dbReference>
<name>A0A8J6Y006_9BACT</name>
<accession>A0A8J6Y006</accession>
<dbReference type="Pfam" id="PF25601">
    <property type="entry name" value="AAA_lid_14"/>
    <property type="match status" value="1"/>
</dbReference>
<feature type="modified residue" description="4-aspartylphosphate" evidence="5">
    <location>
        <position position="55"/>
    </location>
</feature>
<keyword evidence="2" id="KW-0067">ATP-binding</keyword>
<dbReference type="CDD" id="cd00009">
    <property type="entry name" value="AAA"/>
    <property type="match status" value="1"/>
</dbReference>
<dbReference type="InterPro" id="IPR002078">
    <property type="entry name" value="Sigma_54_int"/>
</dbReference>
<keyword evidence="5" id="KW-0597">Phosphoprotein</keyword>
<dbReference type="EMBL" id="JACXWD010000009">
    <property type="protein sequence ID" value="MBD3867389.1"/>
    <property type="molecule type" value="Genomic_DNA"/>
</dbReference>
<feature type="domain" description="Response regulatory" evidence="7">
    <location>
        <begin position="6"/>
        <end position="120"/>
    </location>
</feature>
<dbReference type="Pfam" id="PF00158">
    <property type="entry name" value="Sigma54_activat"/>
    <property type="match status" value="1"/>
</dbReference>
<dbReference type="PROSITE" id="PS00675">
    <property type="entry name" value="SIGMA54_INTERACT_1"/>
    <property type="match status" value="1"/>
</dbReference>
<evidence type="ECO:0000259" key="7">
    <source>
        <dbReference type="PROSITE" id="PS50110"/>
    </source>
</evidence>
<dbReference type="SUPFAM" id="SSF52172">
    <property type="entry name" value="CheY-like"/>
    <property type="match status" value="1"/>
</dbReference>
<dbReference type="Proteomes" id="UP000648239">
    <property type="component" value="Unassembled WGS sequence"/>
</dbReference>
<feature type="domain" description="Sigma-54 factor interaction" evidence="6">
    <location>
        <begin position="145"/>
        <end position="373"/>
    </location>
</feature>
<gene>
    <name evidence="8" type="ORF">IFK94_04605</name>
</gene>
<evidence type="ECO:0000256" key="4">
    <source>
        <dbReference type="ARBA" id="ARBA00023163"/>
    </source>
</evidence>
<evidence type="ECO:0000313" key="9">
    <source>
        <dbReference type="Proteomes" id="UP000648239"/>
    </source>
</evidence>
<dbReference type="Gene3D" id="3.40.50.2300">
    <property type="match status" value="1"/>
</dbReference>
<dbReference type="InterPro" id="IPR003593">
    <property type="entry name" value="AAA+_ATPase"/>
</dbReference>
<proteinExistence type="predicted"/>
<dbReference type="InterPro" id="IPR002197">
    <property type="entry name" value="HTH_Fis"/>
</dbReference>
<dbReference type="SUPFAM" id="SSF46689">
    <property type="entry name" value="Homeodomain-like"/>
    <property type="match status" value="1"/>
</dbReference>
<protein>
    <submittedName>
        <fullName evidence="8">Sigma-54-dependent Fis family transcriptional regulator</fullName>
    </submittedName>
</protein>
<dbReference type="PROSITE" id="PS50045">
    <property type="entry name" value="SIGMA54_INTERACT_4"/>
    <property type="match status" value="1"/>
</dbReference>
<keyword evidence="3" id="KW-0805">Transcription regulation</keyword>
<dbReference type="Gene3D" id="1.10.8.60">
    <property type="match status" value="1"/>
</dbReference>
<dbReference type="InterPro" id="IPR025944">
    <property type="entry name" value="Sigma_54_int_dom_CS"/>
</dbReference>
<dbReference type="PANTHER" id="PTHR32071">
    <property type="entry name" value="TRANSCRIPTIONAL REGULATORY PROTEIN"/>
    <property type="match status" value="1"/>
</dbReference>
<dbReference type="InterPro" id="IPR001789">
    <property type="entry name" value="Sig_transdc_resp-reg_receiver"/>
</dbReference>
<evidence type="ECO:0000256" key="5">
    <source>
        <dbReference type="PROSITE-ProRule" id="PRU00169"/>
    </source>
</evidence>
<evidence type="ECO:0000259" key="6">
    <source>
        <dbReference type="PROSITE" id="PS50045"/>
    </source>
</evidence>
<dbReference type="InterPro" id="IPR025662">
    <property type="entry name" value="Sigma_54_int_dom_ATP-bd_1"/>
</dbReference>
<evidence type="ECO:0000256" key="2">
    <source>
        <dbReference type="ARBA" id="ARBA00022840"/>
    </source>
</evidence>
<comment type="caution">
    <text evidence="8">The sequence shown here is derived from an EMBL/GenBank/DDBJ whole genome shotgun (WGS) entry which is preliminary data.</text>
</comment>
<evidence type="ECO:0000256" key="3">
    <source>
        <dbReference type="ARBA" id="ARBA00023015"/>
    </source>
</evidence>
<dbReference type="SMART" id="SM00382">
    <property type="entry name" value="AAA"/>
    <property type="match status" value="1"/>
</dbReference>
<dbReference type="GO" id="GO:0006355">
    <property type="term" value="P:regulation of DNA-templated transcription"/>
    <property type="evidence" value="ECO:0007669"/>
    <property type="project" value="InterPro"/>
</dbReference>
<dbReference type="Pfam" id="PF00072">
    <property type="entry name" value="Response_reg"/>
    <property type="match status" value="1"/>
</dbReference>
<dbReference type="SMART" id="SM00448">
    <property type="entry name" value="REC"/>
    <property type="match status" value="1"/>
</dbReference>
<dbReference type="InterPro" id="IPR009057">
    <property type="entry name" value="Homeodomain-like_sf"/>
</dbReference>
<dbReference type="InterPro" id="IPR058031">
    <property type="entry name" value="AAA_lid_NorR"/>
</dbReference>
<dbReference type="Pfam" id="PF02954">
    <property type="entry name" value="HTH_8"/>
    <property type="match status" value="1"/>
</dbReference>
<dbReference type="InterPro" id="IPR027417">
    <property type="entry name" value="P-loop_NTPase"/>
</dbReference>
<reference evidence="8 9" key="1">
    <citation type="submission" date="2020-08" db="EMBL/GenBank/DDBJ databases">
        <title>Acidobacteriota in marine sediments use diverse sulfur dissimilation pathways.</title>
        <authorList>
            <person name="Wasmund K."/>
        </authorList>
    </citation>
    <scope>NUCLEOTIDE SEQUENCE [LARGE SCALE GENOMIC DNA]</scope>
    <source>
        <strain evidence="8">MAG AM4</strain>
    </source>
</reference>
<dbReference type="PROSITE" id="PS50110">
    <property type="entry name" value="RESPONSE_REGULATORY"/>
    <property type="match status" value="1"/>
</dbReference>
<evidence type="ECO:0000313" key="8">
    <source>
        <dbReference type="EMBL" id="MBD3867389.1"/>
    </source>
</evidence>
<dbReference type="Gene3D" id="1.10.10.60">
    <property type="entry name" value="Homeodomain-like"/>
    <property type="match status" value="1"/>
</dbReference>
<dbReference type="GO" id="GO:0005524">
    <property type="term" value="F:ATP binding"/>
    <property type="evidence" value="ECO:0007669"/>
    <property type="project" value="UniProtKB-KW"/>
</dbReference>
<keyword evidence="4" id="KW-0804">Transcription</keyword>
<dbReference type="AlphaFoldDB" id="A0A8J6Y006"/>
<keyword evidence="1" id="KW-0547">Nucleotide-binding</keyword>